<evidence type="ECO:0000313" key="3">
    <source>
        <dbReference type="EMBL" id="SVP94526.1"/>
    </source>
</evidence>
<keyword evidence="1" id="KW-0472">Membrane</keyword>
<organism evidence="3">
    <name type="scientific">Theileria annulata</name>
    <dbReference type="NCBI Taxonomy" id="5874"/>
    <lineage>
        <taxon>Eukaryota</taxon>
        <taxon>Sar</taxon>
        <taxon>Alveolata</taxon>
        <taxon>Apicomplexa</taxon>
        <taxon>Aconoidasida</taxon>
        <taxon>Piroplasmida</taxon>
        <taxon>Theileriidae</taxon>
        <taxon>Theileria</taxon>
    </lineage>
</organism>
<dbReference type="EMBL" id="UIVS01000004">
    <property type="protein sequence ID" value="SVP94526.1"/>
    <property type="molecule type" value="Genomic_DNA"/>
</dbReference>
<gene>
    <name evidence="2" type="ORF">TAT_000302000</name>
    <name evidence="3" type="ORF">TAV_000302100</name>
</gene>
<dbReference type="VEuPathDB" id="PiroplasmaDB:TA17325"/>
<reference evidence="3" key="1">
    <citation type="submission" date="2018-07" db="EMBL/GenBank/DDBJ databases">
        <authorList>
            <person name="Quirk P.G."/>
            <person name="Krulwich T.A."/>
        </authorList>
    </citation>
    <scope>NUCLEOTIDE SEQUENCE</scope>
    <source>
        <strain evidence="3">Anand</strain>
    </source>
</reference>
<dbReference type="AlphaFoldDB" id="A0A3B0NH27"/>
<keyword evidence="1" id="KW-0812">Transmembrane</keyword>
<protein>
    <submittedName>
        <fullName evidence="3">Integral membrane protein, putative</fullName>
    </submittedName>
</protein>
<proteinExistence type="predicted"/>
<feature type="transmembrane region" description="Helical" evidence="1">
    <location>
        <begin position="224"/>
        <end position="240"/>
    </location>
</feature>
<evidence type="ECO:0000313" key="2">
    <source>
        <dbReference type="EMBL" id="SVP94020.1"/>
    </source>
</evidence>
<feature type="transmembrane region" description="Helical" evidence="1">
    <location>
        <begin position="149"/>
        <end position="169"/>
    </location>
</feature>
<evidence type="ECO:0000256" key="1">
    <source>
        <dbReference type="SAM" id="Phobius"/>
    </source>
</evidence>
<dbReference type="EMBL" id="UIVT01000004">
    <property type="protein sequence ID" value="SVP94020.1"/>
    <property type="molecule type" value="Genomic_DNA"/>
</dbReference>
<feature type="transmembrane region" description="Helical" evidence="1">
    <location>
        <begin position="261"/>
        <end position="283"/>
    </location>
</feature>
<dbReference type="VEuPathDB" id="PiroplasmaDB:TA17320"/>
<accession>A0A3B0NH27</accession>
<sequence>MDLYRVDEDYVKPSGRRFNLNFNEKKGNKKMFRIQIERDISDQIGPKDVLDSLRNLDEFLEEQAVSIKGKEYIIVFLKDKQDLFLLGNKPNKSINITDNFFGTIHVSQKISPTIDNFQANETVTMNREKVALLSNQEDERLRNRDKSRFGVTFILCTMPLLDALFLVFCLTRKRFGRFFNLVNSVCLVYVMILIATTLLGYYGIYRKNYLALRSSISMFTSQNLFILPVCGIFLILFVVRPELLRDHHADPFFTYFEKHRILGILFIVFIILLRIANLLLTWYSGELESSFEVVNRLKHVKDGLDSYSNSDQFPIDLKDEFDHI</sequence>
<name>A0A3B0NH27_THEAN</name>
<feature type="transmembrane region" description="Helical" evidence="1">
    <location>
        <begin position="181"/>
        <end position="204"/>
    </location>
</feature>
<keyword evidence="1" id="KW-1133">Transmembrane helix</keyword>